<reference evidence="1 2" key="1">
    <citation type="journal article" date="2012" name="Genome Biol.">
        <title>Sequencing three crocodilian genomes to illuminate the evolution of archosaurs and amniotes.</title>
        <authorList>
            <person name="St John J.A."/>
            <person name="Braun E.L."/>
            <person name="Isberg S.R."/>
            <person name="Miles L.G."/>
            <person name="Chong A.Y."/>
            <person name="Gongora J."/>
            <person name="Dalzell P."/>
            <person name="Moran C."/>
            <person name="Bed'hom B."/>
            <person name="Abzhanov A."/>
            <person name="Burgess S.C."/>
            <person name="Cooksey A.M."/>
            <person name="Castoe T.A."/>
            <person name="Crawford N.G."/>
            <person name="Densmore L.D."/>
            <person name="Drew J.C."/>
            <person name="Edwards S.V."/>
            <person name="Faircloth B.C."/>
            <person name="Fujita M.K."/>
            <person name="Greenwold M.J."/>
            <person name="Hoffmann F.G."/>
            <person name="Howard J.M."/>
            <person name="Iguchi T."/>
            <person name="Janes D.E."/>
            <person name="Khan S.Y."/>
            <person name="Kohno S."/>
            <person name="de Koning A.J."/>
            <person name="Lance S.L."/>
            <person name="McCarthy F.M."/>
            <person name="McCormack J.E."/>
            <person name="Merchant M.E."/>
            <person name="Peterson D.G."/>
            <person name="Pollock D.D."/>
            <person name="Pourmand N."/>
            <person name="Raney B.J."/>
            <person name="Roessler K.A."/>
            <person name="Sanford J.R."/>
            <person name="Sawyer R.H."/>
            <person name="Schmidt C.J."/>
            <person name="Triplett E.W."/>
            <person name="Tuberville T.D."/>
            <person name="Venegas-Anaya M."/>
            <person name="Howard J.T."/>
            <person name="Jarvis E.D."/>
            <person name="Guillette L.J.Jr."/>
            <person name="Glenn T.C."/>
            <person name="Green R.E."/>
            <person name="Ray D.A."/>
        </authorList>
    </citation>
    <scope>NUCLEOTIDE SEQUENCE [LARGE SCALE GENOMIC DNA]</scope>
    <source>
        <strain evidence="1">KSC_2009_1</strain>
    </source>
</reference>
<protein>
    <submittedName>
        <fullName evidence="1">Uncharacterized protein</fullName>
    </submittedName>
</protein>
<dbReference type="AlphaFoldDB" id="A0A151N8I8"/>
<sequence>MPYAMAGRIGTVAARQKPRDHDFTCSREGLCAAEVEAPKHCTLASGQLWELSKPGDSLSNRTPPQE</sequence>
<comment type="caution">
    <text evidence="1">The sequence shown here is derived from an EMBL/GenBank/DDBJ whole genome shotgun (WGS) entry which is preliminary data.</text>
</comment>
<name>A0A151N8I8_ALLMI</name>
<dbReference type="EMBL" id="AKHW03003787">
    <property type="protein sequence ID" value="KYO33143.1"/>
    <property type="molecule type" value="Genomic_DNA"/>
</dbReference>
<accession>A0A151N8I8</accession>
<gene>
    <name evidence="1" type="ORF">Y1Q_0014936</name>
</gene>
<evidence type="ECO:0000313" key="1">
    <source>
        <dbReference type="EMBL" id="KYO33143.1"/>
    </source>
</evidence>
<evidence type="ECO:0000313" key="2">
    <source>
        <dbReference type="Proteomes" id="UP000050525"/>
    </source>
</evidence>
<organism evidence="1 2">
    <name type="scientific">Alligator mississippiensis</name>
    <name type="common">American alligator</name>
    <dbReference type="NCBI Taxonomy" id="8496"/>
    <lineage>
        <taxon>Eukaryota</taxon>
        <taxon>Metazoa</taxon>
        <taxon>Chordata</taxon>
        <taxon>Craniata</taxon>
        <taxon>Vertebrata</taxon>
        <taxon>Euteleostomi</taxon>
        <taxon>Archelosauria</taxon>
        <taxon>Archosauria</taxon>
        <taxon>Crocodylia</taxon>
        <taxon>Alligatoridae</taxon>
        <taxon>Alligatorinae</taxon>
        <taxon>Alligator</taxon>
    </lineage>
</organism>
<keyword evidence="2" id="KW-1185">Reference proteome</keyword>
<proteinExistence type="predicted"/>
<dbReference type="Proteomes" id="UP000050525">
    <property type="component" value="Unassembled WGS sequence"/>
</dbReference>